<protein>
    <recommendedName>
        <fullName evidence="1">RNase H type-1 domain-containing protein</fullName>
    </recommendedName>
</protein>
<dbReference type="InterPro" id="IPR002156">
    <property type="entry name" value="RNaseH_domain"/>
</dbReference>
<sequence>MQRYLEKEFVEDMQTNMTSKEFAEILGNHRGPRRLRCNGIPPLSEALKLGLARCVEGKLNAQKLIVESDNVILVQYVNGRPEPNEITMSRLKEIFDLLKRITCAVYHVYEEANEAARDLALRDECPNSA</sequence>
<accession>A0A9Q1M4I4</accession>
<dbReference type="EMBL" id="JAJAGQ010000010">
    <property type="protein sequence ID" value="KAJ8551550.1"/>
    <property type="molecule type" value="Genomic_DNA"/>
</dbReference>
<evidence type="ECO:0000313" key="3">
    <source>
        <dbReference type="Proteomes" id="UP001152561"/>
    </source>
</evidence>
<reference evidence="3" key="1">
    <citation type="journal article" date="2023" name="Proc. Natl. Acad. Sci. U.S.A.">
        <title>Genomic and structural basis for evolution of tropane alkaloid biosynthesis.</title>
        <authorList>
            <person name="Wanga Y.-J."/>
            <person name="Taina T."/>
            <person name="Yua J.-Y."/>
            <person name="Lia J."/>
            <person name="Xua B."/>
            <person name="Chenc J."/>
            <person name="D'Auriad J.C."/>
            <person name="Huanga J.-P."/>
            <person name="Huanga S.-X."/>
        </authorList>
    </citation>
    <scope>NUCLEOTIDE SEQUENCE [LARGE SCALE GENOMIC DNA]</scope>
    <source>
        <strain evidence="3">cv. KIB-2019</strain>
    </source>
</reference>
<comment type="caution">
    <text evidence="2">The sequence shown here is derived from an EMBL/GenBank/DDBJ whole genome shotgun (WGS) entry which is preliminary data.</text>
</comment>
<dbReference type="GO" id="GO:0004523">
    <property type="term" value="F:RNA-DNA hybrid ribonuclease activity"/>
    <property type="evidence" value="ECO:0007669"/>
    <property type="project" value="InterPro"/>
</dbReference>
<name>A0A9Q1M4I4_9SOLA</name>
<dbReference type="OrthoDB" id="551431at2759"/>
<dbReference type="Pfam" id="PF13456">
    <property type="entry name" value="RVT_3"/>
    <property type="match status" value="1"/>
</dbReference>
<evidence type="ECO:0000259" key="1">
    <source>
        <dbReference type="Pfam" id="PF13456"/>
    </source>
</evidence>
<gene>
    <name evidence="2" type="ORF">K7X08_021565</name>
</gene>
<evidence type="ECO:0000313" key="2">
    <source>
        <dbReference type="EMBL" id="KAJ8551550.1"/>
    </source>
</evidence>
<feature type="domain" description="RNase H type-1" evidence="1">
    <location>
        <begin position="45"/>
        <end position="120"/>
    </location>
</feature>
<organism evidence="2 3">
    <name type="scientific">Anisodus acutangulus</name>
    <dbReference type="NCBI Taxonomy" id="402998"/>
    <lineage>
        <taxon>Eukaryota</taxon>
        <taxon>Viridiplantae</taxon>
        <taxon>Streptophyta</taxon>
        <taxon>Embryophyta</taxon>
        <taxon>Tracheophyta</taxon>
        <taxon>Spermatophyta</taxon>
        <taxon>Magnoliopsida</taxon>
        <taxon>eudicotyledons</taxon>
        <taxon>Gunneridae</taxon>
        <taxon>Pentapetalae</taxon>
        <taxon>asterids</taxon>
        <taxon>lamiids</taxon>
        <taxon>Solanales</taxon>
        <taxon>Solanaceae</taxon>
        <taxon>Solanoideae</taxon>
        <taxon>Hyoscyameae</taxon>
        <taxon>Anisodus</taxon>
    </lineage>
</organism>
<proteinExistence type="predicted"/>
<dbReference type="Proteomes" id="UP001152561">
    <property type="component" value="Unassembled WGS sequence"/>
</dbReference>
<keyword evidence="3" id="KW-1185">Reference proteome</keyword>
<dbReference type="AlphaFoldDB" id="A0A9Q1M4I4"/>
<dbReference type="GO" id="GO:0003676">
    <property type="term" value="F:nucleic acid binding"/>
    <property type="evidence" value="ECO:0007669"/>
    <property type="project" value="InterPro"/>
</dbReference>